<proteinExistence type="predicted"/>
<gene>
    <name evidence="1" type="ORF">PSALAMII_LOCUS6672</name>
</gene>
<reference evidence="1" key="1">
    <citation type="submission" date="2021-07" db="EMBL/GenBank/DDBJ databases">
        <authorList>
            <person name="Branca A.L. A."/>
        </authorList>
    </citation>
    <scope>NUCLEOTIDE SEQUENCE</scope>
</reference>
<name>A0A9W4JH69_9EURO</name>
<organism evidence="1 2">
    <name type="scientific">Penicillium salamii</name>
    <dbReference type="NCBI Taxonomy" id="1612424"/>
    <lineage>
        <taxon>Eukaryota</taxon>
        <taxon>Fungi</taxon>
        <taxon>Dikarya</taxon>
        <taxon>Ascomycota</taxon>
        <taxon>Pezizomycotina</taxon>
        <taxon>Eurotiomycetes</taxon>
        <taxon>Eurotiomycetidae</taxon>
        <taxon>Eurotiales</taxon>
        <taxon>Aspergillaceae</taxon>
        <taxon>Penicillium</taxon>
    </lineage>
</organism>
<dbReference type="InterPro" id="IPR012334">
    <property type="entry name" value="Pectin_lyas_fold"/>
</dbReference>
<dbReference type="OrthoDB" id="364513at2759"/>
<sequence length="141" mass="15733">MDSSSIYILSAGLYSWFSKYSQKCLDTEDCQERAFQVEESQDLWIYNLVTKAIVEMISPSNEEPTLANNNKNGFMSSILAWLKGSNDTTGQCVFTGFTIYEADDLPLAFSDAYVTALTATVKCDLTVFQFGQSKYYGSLAN</sequence>
<accession>A0A9W4JH69</accession>
<evidence type="ECO:0000313" key="1">
    <source>
        <dbReference type="EMBL" id="CAG8390648.1"/>
    </source>
</evidence>
<dbReference type="EMBL" id="CAJVPD010000244">
    <property type="protein sequence ID" value="CAG8390648.1"/>
    <property type="molecule type" value="Genomic_DNA"/>
</dbReference>
<protein>
    <submittedName>
        <fullName evidence="1">Uncharacterized protein</fullName>
    </submittedName>
</protein>
<evidence type="ECO:0000313" key="2">
    <source>
        <dbReference type="Proteomes" id="UP001152592"/>
    </source>
</evidence>
<dbReference type="Gene3D" id="2.160.20.10">
    <property type="entry name" value="Single-stranded right-handed beta-helix, Pectin lyase-like"/>
    <property type="match status" value="1"/>
</dbReference>
<dbReference type="Proteomes" id="UP001152592">
    <property type="component" value="Unassembled WGS sequence"/>
</dbReference>
<dbReference type="AlphaFoldDB" id="A0A9W4JH69"/>
<comment type="caution">
    <text evidence="1">The sequence shown here is derived from an EMBL/GenBank/DDBJ whole genome shotgun (WGS) entry which is preliminary data.</text>
</comment>